<dbReference type="InterPro" id="IPR029058">
    <property type="entry name" value="AB_hydrolase_fold"/>
</dbReference>
<dbReference type="OMA" id="QCEWWRD"/>
<evidence type="ECO:0000313" key="10">
    <source>
        <dbReference type="EMBL" id="VDK76225.1"/>
    </source>
</evidence>
<evidence type="ECO:0000313" key="11">
    <source>
        <dbReference type="Proteomes" id="UP000277928"/>
    </source>
</evidence>
<dbReference type="EMBL" id="UYRX01000168">
    <property type="protein sequence ID" value="VDK76225.1"/>
    <property type="molecule type" value="Genomic_DNA"/>
</dbReference>
<dbReference type="InterPro" id="IPR000997">
    <property type="entry name" value="Cholinesterase"/>
</dbReference>
<evidence type="ECO:0000256" key="4">
    <source>
        <dbReference type="ARBA" id="ARBA00022867"/>
    </source>
</evidence>
<dbReference type="OrthoDB" id="408631at2759"/>
<keyword evidence="4" id="KW-0531">Neurotransmitter degradation</keyword>
<dbReference type="PRINTS" id="PR00878">
    <property type="entry name" value="CHOLNESTRASE"/>
</dbReference>
<keyword evidence="3 8" id="KW-0378">Hydrolase</keyword>
<dbReference type="InterPro" id="IPR002018">
    <property type="entry name" value="CarbesteraseB"/>
</dbReference>
<keyword evidence="5" id="KW-1015">Disulfide bond</keyword>
<dbReference type="FunFam" id="3.40.50.1820:FF:000029">
    <property type="entry name" value="Acetylcholinesterase"/>
    <property type="match status" value="1"/>
</dbReference>
<protein>
    <recommendedName>
        <fullName evidence="8">Carboxylic ester hydrolase</fullName>
        <ecNumber evidence="8">3.1.1.-</ecNumber>
    </recommendedName>
</protein>
<dbReference type="Gene3D" id="3.40.50.1820">
    <property type="entry name" value="alpha/beta hydrolase"/>
    <property type="match status" value="1"/>
</dbReference>
<comment type="similarity">
    <text evidence="1 8">Belongs to the type-B carboxylesterase/lipase family.</text>
</comment>
<feature type="active site" description="Acyl-ester intermediate" evidence="7">
    <location>
        <position position="254"/>
    </location>
</feature>
<name>A0A3P6T675_LITSI</name>
<dbReference type="Proteomes" id="UP000277928">
    <property type="component" value="Unassembled WGS sequence"/>
</dbReference>
<dbReference type="STRING" id="42156.A0A3P6T675"/>
<gene>
    <name evidence="10" type="ORF">NLS_LOCUS3204</name>
</gene>
<evidence type="ECO:0000256" key="8">
    <source>
        <dbReference type="RuleBase" id="RU361235"/>
    </source>
</evidence>
<dbReference type="AlphaFoldDB" id="A0A3P6T675"/>
<feature type="active site" description="Charge relay system" evidence="7">
    <location>
        <position position="519"/>
    </location>
</feature>
<reference evidence="10 11" key="1">
    <citation type="submission" date="2018-08" db="EMBL/GenBank/DDBJ databases">
        <authorList>
            <person name="Laetsch R D."/>
            <person name="Stevens L."/>
            <person name="Kumar S."/>
            <person name="Blaxter L. M."/>
        </authorList>
    </citation>
    <scope>NUCLEOTIDE SEQUENCE [LARGE SCALE GENOMIC DNA]</scope>
</reference>
<evidence type="ECO:0000256" key="3">
    <source>
        <dbReference type="ARBA" id="ARBA00022801"/>
    </source>
</evidence>
<dbReference type="InterPro" id="IPR019826">
    <property type="entry name" value="Carboxylesterase_B_AS"/>
</dbReference>
<keyword evidence="11" id="KW-1185">Reference proteome</keyword>
<feature type="active site" description="Charge relay system" evidence="7">
    <location>
        <position position="389"/>
    </location>
</feature>
<dbReference type="PANTHER" id="PTHR43918:SF15">
    <property type="entry name" value="CARBOXYLIC ESTER HYDROLASE"/>
    <property type="match status" value="1"/>
</dbReference>
<organism evidence="10 11">
    <name type="scientific">Litomosoides sigmodontis</name>
    <name type="common">Filarial nematode worm</name>
    <dbReference type="NCBI Taxonomy" id="42156"/>
    <lineage>
        <taxon>Eukaryota</taxon>
        <taxon>Metazoa</taxon>
        <taxon>Ecdysozoa</taxon>
        <taxon>Nematoda</taxon>
        <taxon>Chromadorea</taxon>
        <taxon>Rhabditida</taxon>
        <taxon>Spirurina</taxon>
        <taxon>Spiruromorpha</taxon>
        <taxon>Filarioidea</taxon>
        <taxon>Onchocercidae</taxon>
        <taxon>Litomosoides</taxon>
    </lineage>
</organism>
<evidence type="ECO:0000256" key="5">
    <source>
        <dbReference type="ARBA" id="ARBA00023157"/>
    </source>
</evidence>
<dbReference type="PROSITE" id="PS00122">
    <property type="entry name" value="CARBOXYLESTERASE_B_1"/>
    <property type="match status" value="1"/>
</dbReference>
<dbReference type="GO" id="GO:0005886">
    <property type="term" value="C:plasma membrane"/>
    <property type="evidence" value="ECO:0007669"/>
    <property type="project" value="TreeGrafter"/>
</dbReference>
<dbReference type="GO" id="GO:0003990">
    <property type="term" value="F:acetylcholinesterase activity"/>
    <property type="evidence" value="ECO:0007669"/>
    <property type="project" value="UniProtKB-EC"/>
</dbReference>
<accession>A0A3P6T675</accession>
<dbReference type="InterPro" id="IPR050654">
    <property type="entry name" value="AChE-related_enzymes"/>
</dbReference>
<evidence type="ECO:0000256" key="1">
    <source>
        <dbReference type="ARBA" id="ARBA00005964"/>
    </source>
</evidence>
<dbReference type="GO" id="GO:0005615">
    <property type="term" value="C:extracellular space"/>
    <property type="evidence" value="ECO:0007669"/>
    <property type="project" value="TreeGrafter"/>
</dbReference>
<evidence type="ECO:0000256" key="6">
    <source>
        <dbReference type="ARBA" id="ARBA00048484"/>
    </source>
</evidence>
<evidence type="ECO:0000259" key="9">
    <source>
        <dbReference type="Pfam" id="PF00135"/>
    </source>
</evidence>
<dbReference type="EC" id="3.1.1.-" evidence="8"/>
<dbReference type="GO" id="GO:0006581">
    <property type="term" value="P:acetylcholine catabolic process"/>
    <property type="evidence" value="ECO:0007669"/>
    <property type="project" value="TreeGrafter"/>
</dbReference>
<evidence type="ECO:0000256" key="7">
    <source>
        <dbReference type="PIRSR" id="PIRSR600997-1"/>
    </source>
</evidence>
<dbReference type="Pfam" id="PF00135">
    <property type="entry name" value="COesterase"/>
    <property type="match status" value="1"/>
</dbReference>
<dbReference type="GO" id="GO:0019695">
    <property type="term" value="P:choline metabolic process"/>
    <property type="evidence" value="ECO:0007669"/>
    <property type="project" value="TreeGrafter"/>
</dbReference>
<keyword evidence="2" id="KW-0719">Serine esterase</keyword>
<proteinExistence type="inferred from homology"/>
<dbReference type="PANTHER" id="PTHR43918">
    <property type="entry name" value="ACETYLCHOLINESTERASE"/>
    <property type="match status" value="1"/>
</dbReference>
<sequence length="655" mass="73710">MSIAVEEIGLRFEAFSGRADKDDDLLGCGRTMTHPYFATFYLFIFVAVEGINTSRITIKNEPIVRTKLGIIRGVQQQLNGTFVNAYLGVPFAQPPIDKRRFALPEMIEPWEGELEAVKPARTCYITPDSQFPQFPGAEMWNPSNAYDEDCLALNMWVPEKHDGNVMVWIYGGGFYSGSPSLDLYDGRVLASRQKTIVVNINYRLGPFGFLYFGDRSSIPGNMGLMDQQLALRWIYENIASFGGDRNKITLFGESAGAASVTAHFFAPGSFRYFRRAVLMSGTIANSWAIKEKNMALQTSMLLASKLNCTSGNGGISDVNLIAQCIRQAPAATVQNAADAVSMDQVLPMTFPFVPVEEDEHFFKGNLFTKLKMRDFTKDISVMIGSMKDEGTYWLPYYFINPKMGFQFNHTISADDPTNRALIDRTQYTCAIQSFIPYFDGSQLVKHALLNAYGEISESKDPQEKLRDGVARFIGDFFFTCSLIEFADILADNIYGSVYMYYFTKRSSANPWPKWMGVMHGYEIEYVFGQPFRHSHLYAQSQLDSEKHFSDEIMNYWATFAAKGVPRPQWPKYNKVTRKAFVLNDEITGSSHKIDIDVHGNSCSLLSEAQAVVNHKRSGKGDAHAWFHGGASSRITGNSFYYFCTLIIISRCLVLS</sequence>
<evidence type="ECO:0000256" key="2">
    <source>
        <dbReference type="ARBA" id="ARBA00022487"/>
    </source>
</evidence>
<comment type="catalytic activity">
    <reaction evidence="6">
        <text>acetylcholine + H2O = choline + acetate + H(+)</text>
        <dbReference type="Rhea" id="RHEA:17561"/>
        <dbReference type="ChEBI" id="CHEBI:15354"/>
        <dbReference type="ChEBI" id="CHEBI:15355"/>
        <dbReference type="ChEBI" id="CHEBI:15377"/>
        <dbReference type="ChEBI" id="CHEBI:15378"/>
        <dbReference type="ChEBI" id="CHEBI:30089"/>
        <dbReference type="EC" id="3.1.1.7"/>
    </reaction>
</comment>
<feature type="domain" description="Carboxylesterase type B" evidence="9">
    <location>
        <begin position="61"/>
        <end position="587"/>
    </location>
</feature>
<dbReference type="SUPFAM" id="SSF53474">
    <property type="entry name" value="alpha/beta-Hydrolases"/>
    <property type="match status" value="1"/>
</dbReference>